<sequence>MQSSDKCRSWQAILCDAGFAAGCAVQNLPRPECHTCLGCLSCHTFYMATCRDGQMERVARLETDTRDAGCRTQDTGILGSGTTRAIQQDTAHMNMTNSQEAKLHSNGRHFSSSNRTSDSISCDSDSDSYSYSNSNSDFGRLSQLVFLLMLSYSVYCEVHYC</sequence>
<comment type="caution">
    <text evidence="1">The sequence shown here is derived from an EMBL/GenBank/DDBJ whole genome shotgun (WGS) entry which is preliminary data.</text>
</comment>
<proteinExistence type="predicted"/>
<name>A0A9P9YMU1_9MUSC</name>
<evidence type="ECO:0000313" key="1">
    <source>
        <dbReference type="EMBL" id="KAI8039821.1"/>
    </source>
</evidence>
<reference evidence="1" key="1">
    <citation type="journal article" date="2023" name="Genome Biol. Evol.">
        <title>Long-read-based Genome Assembly of Drosophila gunungcola Reveals Fewer Chemosensory Genes in Flower-breeding Species.</title>
        <authorList>
            <person name="Negi A."/>
            <person name="Liao B.Y."/>
            <person name="Yeh S.D."/>
        </authorList>
    </citation>
    <scope>NUCLEOTIDE SEQUENCE</scope>
    <source>
        <strain evidence="1">Sukarami</strain>
    </source>
</reference>
<gene>
    <name evidence="1" type="ORF">M5D96_007245</name>
</gene>
<dbReference type="EMBL" id="JAMKOV010000005">
    <property type="protein sequence ID" value="KAI8039821.1"/>
    <property type="molecule type" value="Genomic_DNA"/>
</dbReference>
<evidence type="ECO:0000313" key="2">
    <source>
        <dbReference type="Proteomes" id="UP001059596"/>
    </source>
</evidence>
<keyword evidence="2" id="KW-1185">Reference proteome</keyword>
<protein>
    <submittedName>
        <fullName evidence="1">Uncharacterized protein</fullName>
    </submittedName>
</protein>
<dbReference type="Proteomes" id="UP001059596">
    <property type="component" value="Unassembled WGS sequence"/>
</dbReference>
<dbReference type="AlphaFoldDB" id="A0A9P9YMU1"/>
<accession>A0A9P9YMU1</accession>
<organism evidence="1 2">
    <name type="scientific">Drosophila gunungcola</name>
    <name type="common">fruit fly</name>
    <dbReference type="NCBI Taxonomy" id="103775"/>
    <lineage>
        <taxon>Eukaryota</taxon>
        <taxon>Metazoa</taxon>
        <taxon>Ecdysozoa</taxon>
        <taxon>Arthropoda</taxon>
        <taxon>Hexapoda</taxon>
        <taxon>Insecta</taxon>
        <taxon>Pterygota</taxon>
        <taxon>Neoptera</taxon>
        <taxon>Endopterygota</taxon>
        <taxon>Diptera</taxon>
        <taxon>Brachycera</taxon>
        <taxon>Muscomorpha</taxon>
        <taxon>Ephydroidea</taxon>
        <taxon>Drosophilidae</taxon>
        <taxon>Drosophila</taxon>
        <taxon>Sophophora</taxon>
    </lineage>
</organism>